<keyword evidence="1" id="KW-0812">Transmembrane</keyword>
<evidence type="ECO:0000313" key="4">
    <source>
        <dbReference type="Proteomes" id="UP000520814"/>
    </source>
</evidence>
<dbReference type="EMBL" id="JACHGW010000002">
    <property type="protein sequence ID" value="MBB6050406.1"/>
    <property type="molecule type" value="Genomic_DNA"/>
</dbReference>
<feature type="domain" description="Phosphodiester glycosidase" evidence="2">
    <location>
        <begin position="138"/>
        <end position="329"/>
    </location>
</feature>
<organism evidence="3 4">
    <name type="scientific">Armatimonas rosea</name>
    <dbReference type="NCBI Taxonomy" id="685828"/>
    <lineage>
        <taxon>Bacteria</taxon>
        <taxon>Bacillati</taxon>
        <taxon>Armatimonadota</taxon>
        <taxon>Armatimonadia</taxon>
        <taxon>Armatimonadales</taxon>
        <taxon>Armatimonadaceae</taxon>
        <taxon>Armatimonas</taxon>
    </lineage>
</organism>
<evidence type="ECO:0000313" key="3">
    <source>
        <dbReference type="EMBL" id="MBB6050406.1"/>
    </source>
</evidence>
<name>A0A7W9SPI4_ARMRO</name>
<protein>
    <recommendedName>
        <fullName evidence="2">Phosphodiester glycosidase domain-containing protein</fullName>
    </recommendedName>
</protein>
<feature type="transmembrane region" description="Helical" evidence="1">
    <location>
        <begin position="12"/>
        <end position="29"/>
    </location>
</feature>
<dbReference type="Pfam" id="PF09992">
    <property type="entry name" value="NAGPA"/>
    <property type="match status" value="1"/>
</dbReference>
<evidence type="ECO:0000259" key="2">
    <source>
        <dbReference type="Pfam" id="PF09992"/>
    </source>
</evidence>
<comment type="caution">
    <text evidence="3">The sequence shown here is derived from an EMBL/GenBank/DDBJ whole genome shotgun (WGS) entry which is preliminary data.</text>
</comment>
<dbReference type="Proteomes" id="UP000520814">
    <property type="component" value="Unassembled WGS sequence"/>
</dbReference>
<dbReference type="RefSeq" id="WP_184195296.1">
    <property type="nucleotide sequence ID" value="NZ_JACHGW010000002.1"/>
</dbReference>
<keyword evidence="1" id="KW-0472">Membrane</keyword>
<gene>
    <name evidence="3" type="ORF">HNQ39_002197</name>
</gene>
<dbReference type="InterPro" id="IPR018711">
    <property type="entry name" value="NAGPA"/>
</dbReference>
<dbReference type="AlphaFoldDB" id="A0A7W9SPI4"/>
<sequence length="369" mass="41129">MAKKTGAKKQRWWVGVSVGVVVFVAGAIAKARFVGDLHFRSGEAVDAPHPEATWPWPAATKETLWPGVTHWHQISSRDATRLELFEFDLAANPKLRLEIYDQDEDDDTPFDNKAKIYERGVAQVVSHLEQKGRGTVLLACNGLYYGYDSSGPRGTAWHVSPVVLGGKSHYTNGENHRWTFGVRNTESGPVFTHLRRPDTATIERTFDFSSGAAHCLVLEGKPYGLAPLPKKPGLQADGKPYTELGKNFEWMRTSRISLGWTKDSKRLYLLLVKEPDEEAISNWAVEYGIPLGGGWTFTDLQNFWLKLGVWGAINSDGGNVDQLTYRQADGNYFLIPPMGVFAVPQTYSPSFSGAPHAGSLMYWVIREQK</sequence>
<accession>A0A7W9SPI4</accession>
<keyword evidence="1" id="KW-1133">Transmembrane helix</keyword>
<reference evidence="3 4" key="1">
    <citation type="submission" date="2020-08" db="EMBL/GenBank/DDBJ databases">
        <title>Genomic Encyclopedia of Type Strains, Phase IV (KMG-IV): sequencing the most valuable type-strain genomes for metagenomic binning, comparative biology and taxonomic classification.</title>
        <authorList>
            <person name="Goeker M."/>
        </authorList>
    </citation>
    <scope>NUCLEOTIDE SEQUENCE [LARGE SCALE GENOMIC DNA]</scope>
    <source>
        <strain evidence="3 4">DSM 23562</strain>
    </source>
</reference>
<evidence type="ECO:0000256" key="1">
    <source>
        <dbReference type="SAM" id="Phobius"/>
    </source>
</evidence>
<proteinExistence type="predicted"/>
<keyword evidence="4" id="KW-1185">Reference proteome</keyword>